<dbReference type="AlphaFoldDB" id="A0A2A2JZG4"/>
<proteinExistence type="predicted"/>
<protein>
    <submittedName>
        <fullName evidence="1">Uncharacterized protein</fullName>
    </submittedName>
</protein>
<name>A0A2A2JZG4_9BILA</name>
<sequence length="115" mass="13372">MPRGRTGECEGDRQISIPFLFHEQQQQQQPYRQIRYDWVMTRCFSAADSLLLCLLTDKDMTAAACQIWRRDGHSFFEILLIPLSVSSGRILFICRSFSIPFPLLLPSLCKSFPFH</sequence>
<evidence type="ECO:0000313" key="1">
    <source>
        <dbReference type="EMBL" id="PAV67010.1"/>
    </source>
</evidence>
<organism evidence="1 2">
    <name type="scientific">Diploscapter pachys</name>
    <dbReference type="NCBI Taxonomy" id="2018661"/>
    <lineage>
        <taxon>Eukaryota</taxon>
        <taxon>Metazoa</taxon>
        <taxon>Ecdysozoa</taxon>
        <taxon>Nematoda</taxon>
        <taxon>Chromadorea</taxon>
        <taxon>Rhabditida</taxon>
        <taxon>Rhabditina</taxon>
        <taxon>Rhabditomorpha</taxon>
        <taxon>Rhabditoidea</taxon>
        <taxon>Rhabditidae</taxon>
        <taxon>Diploscapter</taxon>
    </lineage>
</organism>
<comment type="caution">
    <text evidence="1">The sequence shown here is derived from an EMBL/GenBank/DDBJ whole genome shotgun (WGS) entry which is preliminary data.</text>
</comment>
<gene>
    <name evidence="1" type="ORF">WR25_18363</name>
</gene>
<keyword evidence="2" id="KW-1185">Reference proteome</keyword>
<dbReference type="EMBL" id="LIAE01010006">
    <property type="protein sequence ID" value="PAV67010.1"/>
    <property type="molecule type" value="Genomic_DNA"/>
</dbReference>
<reference evidence="1 2" key="1">
    <citation type="journal article" date="2017" name="Curr. Biol.">
        <title>Genome architecture and evolution of a unichromosomal asexual nematode.</title>
        <authorList>
            <person name="Fradin H."/>
            <person name="Zegar C."/>
            <person name="Gutwein M."/>
            <person name="Lucas J."/>
            <person name="Kovtun M."/>
            <person name="Corcoran D."/>
            <person name="Baugh L.R."/>
            <person name="Kiontke K."/>
            <person name="Gunsalus K."/>
            <person name="Fitch D.H."/>
            <person name="Piano F."/>
        </authorList>
    </citation>
    <scope>NUCLEOTIDE SEQUENCE [LARGE SCALE GENOMIC DNA]</scope>
    <source>
        <strain evidence="1">PF1309</strain>
    </source>
</reference>
<accession>A0A2A2JZG4</accession>
<evidence type="ECO:0000313" key="2">
    <source>
        <dbReference type="Proteomes" id="UP000218231"/>
    </source>
</evidence>
<dbReference type="Proteomes" id="UP000218231">
    <property type="component" value="Unassembled WGS sequence"/>
</dbReference>